<dbReference type="AlphaFoldDB" id="A0A7R9EFH4"/>
<evidence type="ECO:0000313" key="3">
    <source>
        <dbReference type="EMBL" id="CAD7433031.1"/>
    </source>
</evidence>
<dbReference type="InterPro" id="IPR036047">
    <property type="entry name" value="F-box-like_dom_sf"/>
</dbReference>
<feature type="region of interest" description="Disordered" evidence="1">
    <location>
        <begin position="204"/>
        <end position="236"/>
    </location>
</feature>
<proteinExistence type="predicted"/>
<dbReference type="InterPro" id="IPR001810">
    <property type="entry name" value="F-box_dom"/>
</dbReference>
<organism evidence="3">
    <name type="scientific">Timema monikensis</name>
    <dbReference type="NCBI Taxonomy" id="170555"/>
    <lineage>
        <taxon>Eukaryota</taxon>
        <taxon>Metazoa</taxon>
        <taxon>Ecdysozoa</taxon>
        <taxon>Arthropoda</taxon>
        <taxon>Hexapoda</taxon>
        <taxon>Insecta</taxon>
        <taxon>Pterygota</taxon>
        <taxon>Neoptera</taxon>
        <taxon>Polyneoptera</taxon>
        <taxon>Phasmatodea</taxon>
        <taxon>Timematodea</taxon>
        <taxon>Timematoidea</taxon>
        <taxon>Timematidae</taxon>
        <taxon>Timema</taxon>
    </lineage>
</organism>
<feature type="domain" description="F-box" evidence="2">
    <location>
        <begin position="152"/>
        <end position="200"/>
    </location>
</feature>
<dbReference type="PROSITE" id="PS50181">
    <property type="entry name" value="FBOX"/>
    <property type="match status" value="1"/>
</dbReference>
<reference evidence="3" key="1">
    <citation type="submission" date="2020-11" db="EMBL/GenBank/DDBJ databases">
        <authorList>
            <person name="Tran Van P."/>
        </authorList>
    </citation>
    <scope>NUCLEOTIDE SEQUENCE</scope>
</reference>
<evidence type="ECO:0000259" key="2">
    <source>
        <dbReference type="PROSITE" id="PS50181"/>
    </source>
</evidence>
<accession>A0A7R9EFH4</accession>
<dbReference type="Pfam" id="PF12937">
    <property type="entry name" value="F-box-like"/>
    <property type="match status" value="1"/>
</dbReference>
<evidence type="ECO:0000256" key="1">
    <source>
        <dbReference type="SAM" id="MobiDB-lite"/>
    </source>
</evidence>
<dbReference type="EMBL" id="OB796088">
    <property type="protein sequence ID" value="CAD7433031.1"/>
    <property type="molecule type" value="Genomic_DNA"/>
</dbReference>
<protein>
    <recommendedName>
        <fullName evidence="2">F-box domain-containing protein</fullName>
    </recommendedName>
</protein>
<name>A0A7R9EFH4_9NEOP</name>
<sequence>MSWLKEGYGPDGGMVDRGVRRKPLSAERYNVTWASVIPRRLLLMWLRRITNKSVMIVDRSLGCKIPLGMAAIEDKIKSRILCNPDPRRYSQLLQSGNRSSRITPWIKVLDDWLLAGENMVIMAKRKNKRRKIGGRLYSPNKSQNFVKAEMSSKNILDLPVEILLNIFSYLPLLDVLCHVQLVCKVWVCQEKHKSKIFRQKKDVSGTRTGIKRPKNKRDKDEESSSDGEEGNYLSSGSSNLEQIVGVIVPGRDDAECLLCTEKFPKSKTGELWVQCVVCRDGLSLLCTGSCLLHPTAIFNLKLVFALHLGRKHSIPRPPRPNEEYSHLCEKRVKNNLGGGTLSTAHRDLNPDLPVIGSAGVTPLTSNRLLMVHGPEPAHHPIVIAR</sequence>
<dbReference type="SUPFAM" id="SSF81383">
    <property type="entry name" value="F-box domain"/>
    <property type="match status" value="1"/>
</dbReference>
<dbReference type="Gene3D" id="1.20.1280.50">
    <property type="match status" value="1"/>
</dbReference>
<gene>
    <name evidence="3" type="ORF">TMSB3V08_LOCUS9722</name>
</gene>